<evidence type="ECO:0000259" key="3">
    <source>
        <dbReference type="Pfam" id="PF03816"/>
    </source>
</evidence>
<evidence type="ECO:0000313" key="4">
    <source>
        <dbReference type="EMBL" id="KGM11440.1"/>
    </source>
</evidence>
<sequence length="365" mass="39477">MSDLRDDLGLDPVPGDGERPRRRLRERKVLLAVLGSLVALAVLVVGGAAVLAARLDANVERIEDPFEALPTRPAVPTPDEDAAEGTPGTPVNILVLGSDSRVSAGDPSQWEAGAQRTDVMMLVHLPADGGAGYVMSLPRDSWVDIPGHGQAKLNAAFSLGGPTLLLQTVEALTGVRVDHFAMADFESFVAITDALGGVRIDLQDDLVQRGELIASAGEQRLTGEQALVWVRQRKNLARGDFDRVQRHQAWIRAMVQQARDSGTLADPTRWYPLLDAVTNAVAVDPGLDRNRMIELLMRVRDVSGADLHFFTVPLDGTGTSADGQSIVVLDRPQFDALMTAVREDRVDEYLARNPDEVDRLPAQAP</sequence>
<dbReference type="AlphaFoldDB" id="A0A0A0BU00"/>
<comment type="similarity">
    <text evidence="1">Belongs to the LytR/CpsA/Psr (LCP) family.</text>
</comment>
<feature type="domain" description="Cell envelope-related transcriptional attenuator" evidence="3">
    <location>
        <begin position="116"/>
        <end position="259"/>
    </location>
</feature>
<dbReference type="InterPro" id="IPR050922">
    <property type="entry name" value="LytR/CpsA/Psr_CW_biosynth"/>
</dbReference>
<keyword evidence="5" id="KW-1185">Reference proteome</keyword>
<feature type="transmembrane region" description="Helical" evidence="2">
    <location>
        <begin position="29"/>
        <end position="53"/>
    </location>
</feature>
<keyword evidence="2" id="KW-0472">Membrane</keyword>
<proteinExistence type="inferred from homology"/>
<dbReference type="Proteomes" id="UP000029839">
    <property type="component" value="Unassembled WGS sequence"/>
</dbReference>
<name>A0A0A0BU00_9CELL</name>
<dbReference type="InterPro" id="IPR004474">
    <property type="entry name" value="LytR_CpsA_psr"/>
</dbReference>
<gene>
    <name evidence="4" type="ORF">N868_08875</name>
</gene>
<dbReference type="RefSeq" id="WP_229734635.1">
    <property type="nucleotide sequence ID" value="NZ_AXCY01000021.1"/>
</dbReference>
<reference evidence="4 5" key="1">
    <citation type="submission" date="2013-08" db="EMBL/GenBank/DDBJ databases">
        <title>Genome sequencing of Cellulomonas carbonis T26.</title>
        <authorList>
            <person name="Chen F."/>
            <person name="Li Y."/>
            <person name="Wang G."/>
        </authorList>
    </citation>
    <scope>NUCLEOTIDE SEQUENCE [LARGE SCALE GENOMIC DNA]</scope>
    <source>
        <strain evidence="4 5">T26</strain>
    </source>
</reference>
<keyword evidence="2" id="KW-1133">Transmembrane helix</keyword>
<dbReference type="PANTHER" id="PTHR33392">
    <property type="entry name" value="POLYISOPRENYL-TEICHOIC ACID--PEPTIDOGLYCAN TEICHOIC ACID TRANSFERASE TAGU"/>
    <property type="match status" value="1"/>
</dbReference>
<evidence type="ECO:0000256" key="1">
    <source>
        <dbReference type="ARBA" id="ARBA00006068"/>
    </source>
</evidence>
<evidence type="ECO:0000313" key="5">
    <source>
        <dbReference type="Proteomes" id="UP000029839"/>
    </source>
</evidence>
<protein>
    <submittedName>
        <fullName evidence="4">Transcriptional regulator</fullName>
    </submittedName>
</protein>
<organism evidence="4 5">
    <name type="scientific">Cellulomonas carbonis T26</name>
    <dbReference type="NCBI Taxonomy" id="947969"/>
    <lineage>
        <taxon>Bacteria</taxon>
        <taxon>Bacillati</taxon>
        <taxon>Actinomycetota</taxon>
        <taxon>Actinomycetes</taxon>
        <taxon>Micrococcales</taxon>
        <taxon>Cellulomonadaceae</taxon>
        <taxon>Cellulomonas</taxon>
    </lineage>
</organism>
<dbReference type="PANTHER" id="PTHR33392:SF6">
    <property type="entry name" value="POLYISOPRENYL-TEICHOIC ACID--PEPTIDOGLYCAN TEICHOIC ACID TRANSFERASE TAGU"/>
    <property type="match status" value="1"/>
</dbReference>
<reference evidence="4 5" key="2">
    <citation type="journal article" date="2015" name="Stand. Genomic Sci.">
        <title>Draft genome sequence of Cellulomonas carbonis T26(T) and comparative analysis of six Cellulomonas genomes.</title>
        <authorList>
            <person name="Zhuang W."/>
            <person name="Zhang S."/>
            <person name="Xia X."/>
            <person name="Wang G."/>
        </authorList>
    </citation>
    <scope>NUCLEOTIDE SEQUENCE [LARGE SCALE GENOMIC DNA]</scope>
    <source>
        <strain evidence="4 5">T26</strain>
    </source>
</reference>
<accession>A0A0A0BU00</accession>
<comment type="caution">
    <text evidence="4">The sequence shown here is derived from an EMBL/GenBank/DDBJ whole genome shotgun (WGS) entry which is preliminary data.</text>
</comment>
<dbReference type="Pfam" id="PF03816">
    <property type="entry name" value="LytR_cpsA_psr"/>
    <property type="match status" value="1"/>
</dbReference>
<keyword evidence="2" id="KW-0812">Transmembrane</keyword>
<evidence type="ECO:0000256" key="2">
    <source>
        <dbReference type="SAM" id="Phobius"/>
    </source>
</evidence>
<dbReference type="EMBL" id="AXCY01000021">
    <property type="protein sequence ID" value="KGM11440.1"/>
    <property type="molecule type" value="Genomic_DNA"/>
</dbReference>
<dbReference type="Gene3D" id="3.40.630.190">
    <property type="entry name" value="LCP protein"/>
    <property type="match status" value="1"/>
</dbReference>
<dbReference type="NCBIfam" id="TIGR00350">
    <property type="entry name" value="lytR_cpsA_psr"/>
    <property type="match status" value="1"/>
</dbReference>